<evidence type="ECO:0000313" key="1">
    <source>
        <dbReference type="EMBL" id="NKI17979.1"/>
    </source>
</evidence>
<dbReference type="EMBL" id="JAAWWK010000003">
    <property type="protein sequence ID" value="NKI17979.1"/>
    <property type="molecule type" value="Genomic_DNA"/>
</dbReference>
<name>A0ABX1GIG7_9GAMM</name>
<sequence>MNQDEKTRQDVNVSESPEDFLASLGKTLLEQDNIDTRLAEILSQHLLTTSPASDAVAKAKGAILQLASERANPPQPERDDG</sequence>
<organism evidence="1 2">
    <name type="scientific">Spongiibacter thalassae</name>
    <dbReference type="NCBI Taxonomy" id="2721624"/>
    <lineage>
        <taxon>Bacteria</taxon>
        <taxon>Pseudomonadati</taxon>
        <taxon>Pseudomonadota</taxon>
        <taxon>Gammaproteobacteria</taxon>
        <taxon>Cellvibrionales</taxon>
        <taxon>Spongiibacteraceae</taxon>
        <taxon>Spongiibacter</taxon>
    </lineage>
</organism>
<protein>
    <submittedName>
        <fullName evidence="1">Uncharacterized protein</fullName>
    </submittedName>
</protein>
<proteinExistence type="predicted"/>
<gene>
    <name evidence="1" type="ORF">HCU74_11245</name>
</gene>
<comment type="caution">
    <text evidence="1">The sequence shown here is derived from an EMBL/GenBank/DDBJ whole genome shotgun (WGS) entry which is preliminary data.</text>
</comment>
<dbReference type="Proteomes" id="UP000765845">
    <property type="component" value="Unassembled WGS sequence"/>
</dbReference>
<accession>A0ABX1GIG7</accession>
<evidence type="ECO:0000313" key="2">
    <source>
        <dbReference type="Proteomes" id="UP000765845"/>
    </source>
</evidence>
<dbReference type="RefSeq" id="WP_168450493.1">
    <property type="nucleotide sequence ID" value="NZ_JAAWWK010000003.1"/>
</dbReference>
<reference evidence="1 2" key="1">
    <citation type="submission" date="2020-04" db="EMBL/GenBank/DDBJ databases">
        <authorList>
            <person name="Yoon J."/>
        </authorList>
    </citation>
    <scope>NUCLEOTIDE SEQUENCE [LARGE SCALE GENOMIC DNA]</scope>
    <source>
        <strain evidence="1 2">KMU-166</strain>
    </source>
</reference>
<keyword evidence="2" id="KW-1185">Reference proteome</keyword>